<feature type="non-terminal residue" evidence="2">
    <location>
        <position position="1"/>
    </location>
</feature>
<dbReference type="PANTHER" id="PTHR48098">
    <property type="entry name" value="ENTEROCHELIN ESTERASE-RELATED"/>
    <property type="match status" value="1"/>
</dbReference>
<keyword evidence="1" id="KW-0732">Signal</keyword>
<proteinExistence type="predicted"/>
<dbReference type="SUPFAM" id="SSF53474">
    <property type="entry name" value="alpha/beta-Hydrolases"/>
    <property type="match status" value="1"/>
</dbReference>
<gene>
    <name evidence="2" type="ORF">K7432_012286</name>
</gene>
<dbReference type="InterPro" id="IPR000801">
    <property type="entry name" value="Esterase-like"/>
</dbReference>
<organism evidence="2 3">
    <name type="scientific">Basidiobolus ranarum</name>
    <dbReference type="NCBI Taxonomy" id="34480"/>
    <lineage>
        <taxon>Eukaryota</taxon>
        <taxon>Fungi</taxon>
        <taxon>Fungi incertae sedis</taxon>
        <taxon>Zoopagomycota</taxon>
        <taxon>Entomophthoromycotina</taxon>
        <taxon>Basidiobolomycetes</taxon>
        <taxon>Basidiobolales</taxon>
        <taxon>Basidiobolaceae</taxon>
        <taxon>Basidiobolus</taxon>
    </lineage>
</organism>
<comment type="caution">
    <text evidence="2">The sequence shown here is derived from an EMBL/GenBank/DDBJ whole genome shotgun (WGS) entry which is preliminary data.</text>
</comment>
<feature type="chain" id="PRO_5047522304" description="Esterase" evidence="1">
    <location>
        <begin position="20"/>
        <end position="272"/>
    </location>
</feature>
<reference evidence="2 3" key="1">
    <citation type="submission" date="2023-04" db="EMBL/GenBank/DDBJ databases">
        <title>Genome of Basidiobolus ranarum AG-B5.</title>
        <authorList>
            <person name="Stajich J.E."/>
            <person name="Carter-House D."/>
            <person name="Gryganskyi A."/>
        </authorList>
    </citation>
    <scope>NUCLEOTIDE SEQUENCE [LARGE SCALE GENOMIC DNA]</scope>
    <source>
        <strain evidence="2 3">AG-B5</strain>
    </source>
</reference>
<dbReference type="PANTHER" id="PTHR48098:SF6">
    <property type="entry name" value="FERRI-BACILLIBACTIN ESTERASE BESA"/>
    <property type="match status" value="1"/>
</dbReference>
<protein>
    <recommendedName>
        <fullName evidence="4">Esterase</fullName>
    </recommendedName>
</protein>
<evidence type="ECO:0008006" key="4">
    <source>
        <dbReference type="Google" id="ProtNLM"/>
    </source>
</evidence>
<evidence type="ECO:0000256" key="1">
    <source>
        <dbReference type="SAM" id="SignalP"/>
    </source>
</evidence>
<sequence length="272" mass="30184">KFTLLLLCLCLLALSPVRAQSSSAKSFVLGKVEEIKSTILREKRTLNIYLPEGYDQKNSSGYPVIYLLDGSANEDFIHITGIVQFLNMIETVPKSIVVGIANVDRKRDFTFPTTIEEDKKDFPTSGASKKFIKFIEKELQPYVQKKYRTSGSKTIIGQSLGGLLTTEILLKKPTLFNNYVIVSPSLWWDNESLLTKAPGLLKAGRSKNIKVFLTVGTEGAVMEQDAAKLAAILKEIASEKIQLNFSPLPEENHLTILNRAAYKALGSLNSKL</sequence>
<dbReference type="EMBL" id="JASJQH010001050">
    <property type="protein sequence ID" value="KAK9762208.1"/>
    <property type="molecule type" value="Genomic_DNA"/>
</dbReference>
<accession>A0ABR2WKZ4</accession>
<feature type="signal peptide" evidence="1">
    <location>
        <begin position="1"/>
        <end position="19"/>
    </location>
</feature>
<evidence type="ECO:0000313" key="3">
    <source>
        <dbReference type="Proteomes" id="UP001479436"/>
    </source>
</evidence>
<dbReference type="Gene3D" id="3.40.50.1820">
    <property type="entry name" value="alpha/beta hydrolase"/>
    <property type="match status" value="1"/>
</dbReference>
<evidence type="ECO:0000313" key="2">
    <source>
        <dbReference type="EMBL" id="KAK9762208.1"/>
    </source>
</evidence>
<keyword evidence="3" id="KW-1185">Reference proteome</keyword>
<dbReference type="Pfam" id="PF00756">
    <property type="entry name" value="Esterase"/>
    <property type="match status" value="1"/>
</dbReference>
<name>A0ABR2WKZ4_9FUNG</name>
<dbReference type="InterPro" id="IPR050583">
    <property type="entry name" value="Mycobacterial_A85_antigen"/>
</dbReference>
<dbReference type="InterPro" id="IPR029058">
    <property type="entry name" value="AB_hydrolase_fold"/>
</dbReference>
<dbReference type="Proteomes" id="UP001479436">
    <property type="component" value="Unassembled WGS sequence"/>
</dbReference>